<evidence type="ECO:0000313" key="2">
    <source>
        <dbReference type="EMBL" id="OGN22181.1"/>
    </source>
</evidence>
<dbReference type="InterPro" id="IPR036188">
    <property type="entry name" value="FAD/NAD-bd_sf"/>
</dbReference>
<dbReference type="PANTHER" id="PTHR42720">
    <property type="entry name" value="GLYCEROL-3-PHOSPHATE DEHYDROGENASE"/>
    <property type="match status" value="1"/>
</dbReference>
<dbReference type="Gene3D" id="3.50.50.60">
    <property type="entry name" value="FAD/NAD(P)-binding domain"/>
    <property type="match status" value="1"/>
</dbReference>
<dbReference type="InterPro" id="IPR006076">
    <property type="entry name" value="FAD-dep_OxRdtase"/>
</dbReference>
<dbReference type="Gene3D" id="3.30.9.10">
    <property type="entry name" value="D-Amino Acid Oxidase, subunit A, domain 2"/>
    <property type="match status" value="1"/>
</dbReference>
<gene>
    <name evidence="2" type="ORF">A2918_03410</name>
</gene>
<dbReference type="PANTHER" id="PTHR42720:SF1">
    <property type="entry name" value="GLYCEROL 3-PHOSPHATE OXIDASE"/>
    <property type="match status" value="1"/>
</dbReference>
<dbReference type="AlphaFoldDB" id="A0A1F8GA63"/>
<feature type="domain" description="FAD dependent oxidoreductase" evidence="1">
    <location>
        <begin position="34"/>
        <end position="255"/>
    </location>
</feature>
<dbReference type="Pfam" id="PF01266">
    <property type="entry name" value="DAO"/>
    <property type="match status" value="1"/>
</dbReference>
<name>A0A1F8GA63_9BACT</name>
<reference evidence="2 3" key="1">
    <citation type="journal article" date="2016" name="Nat. Commun.">
        <title>Thousands of microbial genomes shed light on interconnected biogeochemical processes in an aquifer system.</title>
        <authorList>
            <person name="Anantharaman K."/>
            <person name="Brown C.T."/>
            <person name="Hug L.A."/>
            <person name="Sharon I."/>
            <person name="Castelle C.J."/>
            <person name="Probst A.J."/>
            <person name="Thomas B.C."/>
            <person name="Singh A."/>
            <person name="Wilkins M.J."/>
            <person name="Karaoz U."/>
            <person name="Brodie E.L."/>
            <person name="Williams K.H."/>
            <person name="Hubbard S.S."/>
            <person name="Banfield J.F."/>
        </authorList>
    </citation>
    <scope>NUCLEOTIDE SEQUENCE [LARGE SCALE GENOMIC DNA]</scope>
</reference>
<dbReference type="Proteomes" id="UP000178227">
    <property type="component" value="Unassembled WGS sequence"/>
</dbReference>
<dbReference type="SUPFAM" id="SSF51905">
    <property type="entry name" value="FAD/NAD(P)-binding domain"/>
    <property type="match status" value="1"/>
</dbReference>
<proteinExistence type="predicted"/>
<dbReference type="InterPro" id="IPR052745">
    <property type="entry name" value="G3P_Oxidase/Oxidoreductase"/>
</dbReference>
<sequence>MTGITTAGNVTKMVDKHKKNNDVKILRDNPKQVVGIIGGGIFGILTALEVAKKGYSVIIFEKEKDVITGASLVNHCRVHMGYHYPRDKKTVTQSLKAKTPFENFFGKSIVRKINNYYMVAKEGSMTDHRDFLSFCKKTNLPHKISWPSGLKISKEKIAVSVKVPEKVFDANRKRDFLLKKISREKNITLLTDAEVVDIKKSNDGFVVSHGLGENKKITNCTALVNATYSAINHINNLLGLPLQTFQYELCELPVALAPWKGTGWMIMDGPFFSAMPFGYSKNHLFYDVELSVLERTIGKTPNFKFGIDYYDTKKRRLERFNKYKEKWKYWIGEIKGCRYLYSMYTTRVVLPKVEKTDMRPTIIKELMPGFWQIFSGKVTTSVPGSIEISNKIDRFLKRKS</sequence>
<dbReference type="EMBL" id="MGKI01000014">
    <property type="protein sequence ID" value="OGN22181.1"/>
    <property type="molecule type" value="Genomic_DNA"/>
</dbReference>
<evidence type="ECO:0000313" key="3">
    <source>
        <dbReference type="Proteomes" id="UP000178227"/>
    </source>
</evidence>
<protein>
    <recommendedName>
        <fullName evidence="1">FAD dependent oxidoreductase domain-containing protein</fullName>
    </recommendedName>
</protein>
<dbReference type="STRING" id="1802694.A2918_03410"/>
<evidence type="ECO:0000259" key="1">
    <source>
        <dbReference type="Pfam" id="PF01266"/>
    </source>
</evidence>
<accession>A0A1F8GA63</accession>
<comment type="caution">
    <text evidence="2">The sequence shown here is derived from an EMBL/GenBank/DDBJ whole genome shotgun (WGS) entry which is preliminary data.</text>
</comment>
<organism evidence="2 3">
    <name type="scientific">Candidatus Yanofskybacteria bacterium RIFCSPLOWO2_01_FULL_42_49</name>
    <dbReference type="NCBI Taxonomy" id="1802694"/>
    <lineage>
        <taxon>Bacteria</taxon>
        <taxon>Candidatus Yanofskyibacteriota</taxon>
    </lineage>
</organism>